<dbReference type="CDD" id="cd00364">
    <property type="entry name" value="Ribosomal_uS17"/>
    <property type="match status" value="1"/>
</dbReference>
<accession>A0A449A652</accession>
<dbReference type="Proteomes" id="UP000289440">
    <property type="component" value="Chromosome"/>
</dbReference>
<keyword evidence="2 6" id="KW-0699">rRNA-binding</keyword>
<dbReference type="GO" id="GO:0019843">
    <property type="term" value="F:rRNA binding"/>
    <property type="evidence" value="ECO:0007669"/>
    <property type="project" value="UniProtKB-UniRule"/>
</dbReference>
<dbReference type="InterPro" id="IPR012340">
    <property type="entry name" value="NA-bd_OB-fold"/>
</dbReference>
<proteinExistence type="inferred from homology"/>
<name>A0A449A652_9BACT</name>
<evidence type="ECO:0000256" key="2">
    <source>
        <dbReference type="ARBA" id="ARBA00022730"/>
    </source>
</evidence>
<dbReference type="InterPro" id="IPR019984">
    <property type="entry name" value="Ribosomal_uS17_bact/chlr"/>
</dbReference>
<sequence length="94" mass="10989">MEVNEIKRKNAKKTFQGKVISTKRDKTITVVVDTYVKHRLYHKRFKKTKKFSVHDETEQANVGDVVKISETRPLSKTKKFRLVQITEKGREGAK</sequence>
<dbReference type="SUPFAM" id="SSF50249">
    <property type="entry name" value="Nucleic acid-binding proteins"/>
    <property type="match status" value="1"/>
</dbReference>
<dbReference type="InterPro" id="IPR000266">
    <property type="entry name" value="Ribosomal_uS17"/>
</dbReference>
<reference evidence="8 9" key="1">
    <citation type="submission" date="2019-01" db="EMBL/GenBank/DDBJ databases">
        <authorList>
            <consortium name="Pathogen Informatics"/>
        </authorList>
    </citation>
    <scope>NUCLEOTIDE SEQUENCE [LARGE SCALE GENOMIC DNA]</scope>
    <source>
        <strain evidence="8 9">NCTC10166</strain>
    </source>
</reference>
<dbReference type="Gene3D" id="2.40.50.140">
    <property type="entry name" value="Nucleic acid-binding proteins"/>
    <property type="match status" value="1"/>
</dbReference>
<dbReference type="GO" id="GO:0006412">
    <property type="term" value="P:translation"/>
    <property type="evidence" value="ECO:0007669"/>
    <property type="project" value="UniProtKB-UniRule"/>
</dbReference>
<evidence type="ECO:0000256" key="6">
    <source>
        <dbReference type="HAMAP-Rule" id="MF_01345"/>
    </source>
</evidence>
<keyword evidence="5 6" id="KW-0687">Ribonucleoprotein</keyword>
<evidence type="ECO:0000256" key="1">
    <source>
        <dbReference type="ARBA" id="ARBA00010254"/>
    </source>
</evidence>
<dbReference type="PANTHER" id="PTHR10744">
    <property type="entry name" value="40S RIBOSOMAL PROTEIN S11 FAMILY MEMBER"/>
    <property type="match status" value="1"/>
</dbReference>
<dbReference type="NCBIfam" id="NF004123">
    <property type="entry name" value="PRK05610.1"/>
    <property type="match status" value="1"/>
</dbReference>
<keyword evidence="9" id="KW-1185">Reference proteome</keyword>
<comment type="subunit">
    <text evidence="6">Part of the 30S ribosomal subunit.</text>
</comment>
<protein>
    <recommendedName>
        <fullName evidence="6">Small ribosomal subunit protein uS17</fullName>
    </recommendedName>
</protein>
<comment type="similarity">
    <text evidence="1 6 7">Belongs to the universal ribosomal protein uS17 family.</text>
</comment>
<dbReference type="GO" id="GO:0003735">
    <property type="term" value="F:structural constituent of ribosome"/>
    <property type="evidence" value="ECO:0007669"/>
    <property type="project" value="UniProtKB-UniRule"/>
</dbReference>
<dbReference type="AlphaFoldDB" id="A0A449A652"/>
<dbReference type="PROSITE" id="PS00056">
    <property type="entry name" value="RIBOSOMAL_S17"/>
    <property type="match status" value="1"/>
</dbReference>
<dbReference type="GO" id="GO:0022627">
    <property type="term" value="C:cytosolic small ribosomal subunit"/>
    <property type="evidence" value="ECO:0007669"/>
    <property type="project" value="UniProtKB-UniRule"/>
</dbReference>
<evidence type="ECO:0000256" key="4">
    <source>
        <dbReference type="ARBA" id="ARBA00022980"/>
    </source>
</evidence>
<dbReference type="KEGG" id="mnu:NCTC10166_00719"/>
<dbReference type="RefSeq" id="WP_129720106.1">
    <property type="nucleotide sequence ID" value="NZ_LR214951.1"/>
</dbReference>
<keyword evidence="3 6" id="KW-0694">RNA-binding</keyword>
<dbReference type="Pfam" id="PF00366">
    <property type="entry name" value="Ribosomal_S17"/>
    <property type="match status" value="1"/>
</dbReference>
<comment type="function">
    <text evidence="6">One of the primary rRNA binding proteins, it binds specifically to the 5'-end of 16S ribosomal RNA.</text>
</comment>
<organism evidence="8 9">
    <name type="scientific">Mesomycoplasma neurolyticum</name>
    <dbReference type="NCBI Taxonomy" id="2120"/>
    <lineage>
        <taxon>Bacteria</taxon>
        <taxon>Bacillati</taxon>
        <taxon>Mycoplasmatota</taxon>
        <taxon>Mycoplasmoidales</taxon>
        <taxon>Metamycoplasmataceae</taxon>
        <taxon>Mesomycoplasma</taxon>
    </lineage>
</organism>
<dbReference type="OrthoDB" id="9811714at2"/>
<dbReference type="NCBIfam" id="TIGR03635">
    <property type="entry name" value="uS17_bact"/>
    <property type="match status" value="1"/>
</dbReference>
<evidence type="ECO:0000256" key="7">
    <source>
        <dbReference type="RuleBase" id="RU003872"/>
    </source>
</evidence>
<dbReference type="HAMAP" id="MF_01345_B">
    <property type="entry name" value="Ribosomal_uS17_B"/>
    <property type="match status" value="1"/>
</dbReference>
<evidence type="ECO:0000313" key="8">
    <source>
        <dbReference type="EMBL" id="VEU59735.1"/>
    </source>
</evidence>
<keyword evidence="4 6" id="KW-0689">Ribosomal protein</keyword>
<dbReference type="PRINTS" id="PR00973">
    <property type="entry name" value="RIBOSOMALS17"/>
</dbReference>
<dbReference type="PANTHER" id="PTHR10744:SF1">
    <property type="entry name" value="SMALL RIBOSOMAL SUBUNIT PROTEIN US17M"/>
    <property type="match status" value="1"/>
</dbReference>
<dbReference type="InterPro" id="IPR019979">
    <property type="entry name" value="Ribosomal_uS17_CS"/>
</dbReference>
<evidence type="ECO:0000256" key="5">
    <source>
        <dbReference type="ARBA" id="ARBA00023274"/>
    </source>
</evidence>
<gene>
    <name evidence="6 8" type="primary">rpsQ</name>
    <name evidence="8" type="ORF">NCTC10166_00719</name>
</gene>
<evidence type="ECO:0000256" key="3">
    <source>
        <dbReference type="ARBA" id="ARBA00022884"/>
    </source>
</evidence>
<dbReference type="EMBL" id="LR214951">
    <property type="protein sequence ID" value="VEU59735.1"/>
    <property type="molecule type" value="Genomic_DNA"/>
</dbReference>
<evidence type="ECO:0000313" key="9">
    <source>
        <dbReference type="Proteomes" id="UP000289440"/>
    </source>
</evidence>